<evidence type="ECO:0000313" key="2">
    <source>
        <dbReference type="Proteomes" id="UP001472866"/>
    </source>
</evidence>
<accession>A0AAX4PBQ2</accession>
<dbReference type="Pfam" id="PF05705">
    <property type="entry name" value="DUF829"/>
    <property type="match status" value="1"/>
</dbReference>
<protein>
    <submittedName>
        <fullName evidence="1">Uncharacterized protein</fullName>
    </submittedName>
</protein>
<keyword evidence="2" id="KW-1185">Reference proteome</keyword>
<gene>
    <name evidence="1" type="ORF">HKI87_06g45350</name>
</gene>
<dbReference type="AlphaFoldDB" id="A0AAX4PBQ2"/>
<dbReference type="PANTHER" id="PTHR12265:SF0">
    <property type="entry name" value="EXPRESSED PROTEIN"/>
    <property type="match status" value="1"/>
</dbReference>
<proteinExistence type="predicted"/>
<sequence length="193" mass="21693">MVGARMEYAALLPSGLPGRAIVLYLSHFNASRRARIKFESLFHALGCDVVTCQTKDPVSVFRPKIGVRRAKGILRRLRDLAEEGGAGRDDQPIVFAIFSGASKTLYWPIVQLLCSGRYEDLRRRVAGQVFDSCPIEFARLEGLDLLTKTNQLPKPLRDAPWVLRPLVNLGLHAFSHSVDILLRNSIKEQHARY</sequence>
<organism evidence="1 2">
    <name type="scientific">Chloropicon roscoffensis</name>
    <dbReference type="NCBI Taxonomy" id="1461544"/>
    <lineage>
        <taxon>Eukaryota</taxon>
        <taxon>Viridiplantae</taxon>
        <taxon>Chlorophyta</taxon>
        <taxon>Chloropicophyceae</taxon>
        <taxon>Chloropicales</taxon>
        <taxon>Chloropicaceae</taxon>
        <taxon>Chloropicon</taxon>
    </lineage>
</organism>
<dbReference type="InterPro" id="IPR008547">
    <property type="entry name" value="DUF829_TMEM53"/>
</dbReference>
<name>A0AAX4PBQ2_9CHLO</name>
<evidence type="ECO:0000313" key="1">
    <source>
        <dbReference type="EMBL" id="WZN62990.1"/>
    </source>
</evidence>
<dbReference type="PANTHER" id="PTHR12265">
    <property type="entry name" value="TRANSMEMBRANE PROTEIN 53"/>
    <property type="match status" value="1"/>
</dbReference>
<reference evidence="1 2" key="1">
    <citation type="submission" date="2024-03" db="EMBL/GenBank/DDBJ databases">
        <title>Complete genome sequence of the green alga Chloropicon roscoffensis RCC1871.</title>
        <authorList>
            <person name="Lemieux C."/>
            <person name="Pombert J.-F."/>
            <person name="Otis C."/>
            <person name="Turmel M."/>
        </authorList>
    </citation>
    <scope>NUCLEOTIDE SEQUENCE [LARGE SCALE GENOMIC DNA]</scope>
    <source>
        <strain evidence="1 2">RCC1871</strain>
    </source>
</reference>
<dbReference type="EMBL" id="CP151506">
    <property type="protein sequence ID" value="WZN62990.1"/>
    <property type="molecule type" value="Genomic_DNA"/>
</dbReference>
<dbReference type="Proteomes" id="UP001472866">
    <property type="component" value="Chromosome 06"/>
</dbReference>